<proteinExistence type="predicted"/>
<protein>
    <submittedName>
        <fullName evidence="2">Uncharacterized protein</fullName>
    </submittedName>
</protein>
<feature type="chain" id="PRO_5026839317" evidence="1">
    <location>
        <begin position="23"/>
        <end position="658"/>
    </location>
</feature>
<keyword evidence="1" id="KW-0732">Signal</keyword>
<feature type="signal peptide" evidence="1">
    <location>
        <begin position="1"/>
        <end position="22"/>
    </location>
</feature>
<dbReference type="Gene3D" id="3.20.20.80">
    <property type="entry name" value="Glycosidases"/>
    <property type="match status" value="1"/>
</dbReference>
<evidence type="ECO:0000313" key="3">
    <source>
        <dbReference type="Proteomes" id="UP000483379"/>
    </source>
</evidence>
<reference evidence="2 3" key="1">
    <citation type="submission" date="2020-02" db="EMBL/GenBank/DDBJ databases">
        <title>Genome sequences of Thiorhodococcus mannitoliphagus and Thiorhodococcus minor, purple sulfur photosynthetic bacteria in the gammaproteobacterial family, Chromatiaceae.</title>
        <authorList>
            <person name="Aviles F.A."/>
            <person name="Meyer T.E."/>
            <person name="Kyndt J.A."/>
        </authorList>
    </citation>
    <scope>NUCLEOTIDE SEQUENCE [LARGE SCALE GENOMIC DNA]</scope>
    <source>
        <strain evidence="2 3">DSM 11518</strain>
    </source>
</reference>
<dbReference type="AlphaFoldDB" id="A0A6M0K0C6"/>
<dbReference type="EMBL" id="JAAIJQ010000017">
    <property type="protein sequence ID" value="NEV61765.1"/>
    <property type="molecule type" value="Genomic_DNA"/>
</dbReference>
<dbReference type="InterPro" id="IPR017853">
    <property type="entry name" value="GH"/>
</dbReference>
<keyword evidence="3" id="KW-1185">Reference proteome</keyword>
<evidence type="ECO:0000313" key="2">
    <source>
        <dbReference type="EMBL" id="NEV61765.1"/>
    </source>
</evidence>
<dbReference type="Proteomes" id="UP000483379">
    <property type="component" value="Unassembled WGS sequence"/>
</dbReference>
<sequence length="658" mass="70853">MRRASPALVFAALMLWMSATPASGSPILGLAYQPYIGHWSQHPDSPYAPGHHSVPAFNTYSGGIDPERPEHTLIAARQELSLTLNSQGQLMSIAARGQLRVSPDALRNAGAAAWSRTYAREPEGSQPTAARPVDHQASVFRQLSYLAAQADGAPLALATYGTGFQTGYWRTLSEEEYAIFPVWTTSDVAVARTGSQGATPRTSVEQVLFYFPPTAVYVRPAPELIQVETRGRPGKDLALIAVHQRLFAPARKDAPGAVLNPGFFLGDANAQVALAAAEINAQAGKRLLSIKLGVDNLAVAGSLMNDRMRFGILSALAQAQTANARFPGTVTHLVVSNEYAQIASSSHDGQLTPMQQITAMLRFAKAQMEPTGDFPGLDLKVGVRGNQFVALDSSAPDPALRQFTRDVADLVSAADFLMENRYPSPEAVESARESGHWQVYFDPVSGELSKQWRHLESCIRALPGGRDIELMIGEIGHPANGISFNLPGYRKDGREPKPGTAFAQLAAALDGTRARIPPHGIQRFQGYFNATLASAFVREALAWSRSQGVQIHLFEAFDEPFKASPNLPLPGLSMKQSLLGQFGGYGAEACFGLFAYTGVATSRRAQPTDSSHRPGALLTDTLPPGLSWASERDGRFYPKLPDLDFGKAAHAFKAVTPP</sequence>
<dbReference type="SUPFAM" id="SSF51445">
    <property type="entry name" value="(Trans)glycosidases"/>
    <property type="match status" value="1"/>
</dbReference>
<accession>A0A6M0K0C6</accession>
<name>A0A6M0K0C6_9GAMM</name>
<evidence type="ECO:0000256" key="1">
    <source>
        <dbReference type="SAM" id="SignalP"/>
    </source>
</evidence>
<organism evidence="2 3">
    <name type="scientific">Thiorhodococcus minor</name>
    <dbReference type="NCBI Taxonomy" id="57489"/>
    <lineage>
        <taxon>Bacteria</taxon>
        <taxon>Pseudomonadati</taxon>
        <taxon>Pseudomonadota</taxon>
        <taxon>Gammaproteobacteria</taxon>
        <taxon>Chromatiales</taxon>
        <taxon>Chromatiaceae</taxon>
        <taxon>Thiorhodococcus</taxon>
    </lineage>
</organism>
<gene>
    <name evidence="2" type="ORF">G3446_07655</name>
</gene>
<comment type="caution">
    <text evidence="2">The sequence shown here is derived from an EMBL/GenBank/DDBJ whole genome shotgun (WGS) entry which is preliminary data.</text>
</comment>